<dbReference type="Gene3D" id="1.10.260.40">
    <property type="entry name" value="lambda repressor-like DNA-binding domains"/>
    <property type="match status" value="1"/>
</dbReference>
<sequence length="110" mass="12724">MNQAKRKPTSVGDVLQYEFLEPLHLKVNDLAEMLNVHRNTASALVNNNRKMTTEMAYRLAAVFATSVDFWLNLQRYQDQWEVENDARTQEELSRVTPLNTFLAQRGIQVA</sequence>
<feature type="domain" description="HTH cro/C1-type" evidence="2">
    <location>
        <begin position="29"/>
        <end position="70"/>
    </location>
</feature>
<comment type="caution">
    <text evidence="3">The sequence shown here is derived from an EMBL/GenBank/DDBJ whole genome shotgun (WGS) entry which is preliminary data.</text>
</comment>
<dbReference type="NCBIfam" id="TIGR02607">
    <property type="entry name" value="antidote_HigA"/>
    <property type="match status" value="1"/>
</dbReference>
<protein>
    <submittedName>
        <fullName evidence="3">XRE family transcriptional regulator</fullName>
    </submittedName>
</protein>
<evidence type="ECO:0000256" key="1">
    <source>
        <dbReference type="ARBA" id="ARBA00023125"/>
    </source>
</evidence>
<dbReference type="EMBL" id="JTJJ01000174">
    <property type="protein sequence ID" value="KHJ65080.1"/>
    <property type="molecule type" value="Genomic_DNA"/>
</dbReference>
<dbReference type="AlphaFoldDB" id="A0A0B1R1V4"/>
<dbReference type="CDD" id="cd00093">
    <property type="entry name" value="HTH_XRE"/>
    <property type="match status" value="1"/>
</dbReference>
<keyword evidence="1" id="KW-0238">DNA-binding</keyword>
<accession>A0A0B1R1V4</accession>
<organism evidence="3 4">
    <name type="scientific">Pantoea rodasii</name>
    <dbReference type="NCBI Taxonomy" id="1076549"/>
    <lineage>
        <taxon>Bacteria</taxon>
        <taxon>Pseudomonadati</taxon>
        <taxon>Pseudomonadota</taxon>
        <taxon>Gammaproteobacteria</taxon>
        <taxon>Enterobacterales</taxon>
        <taxon>Erwiniaceae</taxon>
        <taxon>Pantoea</taxon>
    </lineage>
</organism>
<evidence type="ECO:0000259" key="2">
    <source>
        <dbReference type="PROSITE" id="PS50943"/>
    </source>
</evidence>
<dbReference type="SMART" id="SM00530">
    <property type="entry name" value="HTH_XRE"/>
    <property type="match status" value="1"/>
</dbReference>
<dbReference type="Pfam" id="PF01381">
    <property type="entry name" value="HTH_3"/>
    <property type="match status" value="1"/>
</dbReference>
<dbReference type="RefSeq" id="WP_039337346.1">
    <property type="nucleotide sequence ID" value="NZ_JTJJ01000174.1"/>
</dbReference>
<dbReference type="InterPro" id="IPR001387">
    <property type="entry name" value="Cro/C1-type_HTH"/>
</dbReference>
<dbReference type="SUPFAM" id="SSF47413">
    <property type="entry name" value="lambda repressor-like DNA-binding domains"/>
    <property type="match status" value="1"/>
</dbReference>
<dbReference type="PANTHER" id="PTHR36924:SF1">
    <property type="entry name" value="ANTITOXIN HIGA-1"/>
    <property type="match status" value="1"/>
</dbReference>
<proteinExistence type="predicted"/>
<dbReference type="Proteomes" id="UP000030853">
    <property type="component" value="Unassembled WGS sequence"/>
</dbReference>
<gene>
    <name evidence="3" type="ORF">QU24_26475</name>
</gene>
<dbReference type="InterPro" id="IPR013430">
    <property type="entry name" value="Toxin_antidote_HigA"/>
</dbReference>
<dbReference type="PROSITE" id="PS50943">
    <property type="entry name" value="HTH_CROC1"/>
    <property type="match status" value="1"/>
</dbReference>
<evidence type="ECO:0000313" key="3">
    <source>
        <dbReference type="EMBL" id="KHJ65080.1"/>
    </source>
</evidence>
<dbReference type="InterPro" id="IPR010982">
    <property type="entry name" value="Lambda_DNA-bd_dom_sf"/>
</dbReference>
<dbReference type="GO" id="GO:0003677">
    <property type="term" value="F:DNA binding"/>
    <property type="evidence" value="ECO:0007669"/>
    <property type="project" value="UniProtKB-KW"/>
</dbReference>
<dbReference type="PANTHER" id="PTHR36924">
    <property type="entry name" value="ANTITOXIN HIGA-1"/>
    <property type="match status" value="1"/>
</dbReference>
<evidence type="ECO:0000313" key="4">
    <source>
        <dbReference type="Proteomes" id="UP000030853"/>
    </source>
</evidence>
<name>A0A0B1R1V4_9GAMM</name>
<reference evidence="3 4" key="1">
    <citation type="submission" date="2014-11" db="EMBL/GenBank/DDBJ databases">
        <title>Genome sequencing of Pantoea rodasii ND03.</title>
        <authorList>
            <person name="Muhamad Yunos N.Y."/>
            <person name="Chan K.-G."/>
        </authorList>
    </citation>
    <scope>NUCLEOTIDE SEQUENCE [LARGE SCALE GENOMIC DNA]</scope>
    <source>
        <strain evidence="3 4">ND03</strain>
    </source>
</reference>